<feature type="compositionally biased region" description="Basic residues" evidence="5">
    <location>
        <begin position="511"/>
        <end position="549"/>
    </location>
</feature>
<evidence type="ECO:0000313" key="7">
    <source>
        <dbReference type="EMBL" id="CAG4635018.1"/>
    </source>
</evidence>
<dbReference type="AlphaFoldDB" id="A0A9N6ZEL8"/>
<reference evidence="7" key="1">
    <citation type="submission" date="2021-04" db="EMBL/GenBank/DDBJ databases">
        <authorList>
            <person name="Cornetti L."/>
        </authorList>
    </citation>
    <scope>NUCLEOTIDE SEQUENCE</scope>
</reference>
<dbReference type="Pfam" id="PF05182">
    <property type="entry name" value="Fip1"/>
    <property type="match status" value="1"/>
</dbReference>
<dbReference type="PANTHER" id="PTHR13484">
    <property type="entry name" value="FIP1-LIKE 1 PROTEIN"/>
    <property type="match status" value="1"/>
</dbReference>
<evidence type="ECO:0000259" key="6">
    <source>
        <dbReference type="Pfam" id="PF05182"/>
    </source>
</evidence>
<evidence type="ECO:0000256" key="5">
    <source>
        <dbReference type="SAM" id="MobiDB-lite"/>
    </source>
</evidence>
<feature type="region of interest" description="Disordered" evidence="5">
    <location>
        <begin position="19"/>
        <end position="174"/>
    </location>
</feature>
<dbReference type="InterPro" id="IPR007854">
    <property type="entry name" value="Fip1_dom"/>
</dbReference>
<evidence type="ECO:0000256" key="4">
    <source>
        <dbReference type="ARBA" id="ARBA00023242"/>
    </source>
</evidence>
<name>A0A9N6ZEL8_9CRUS</name>
<feature type="compositionally biased region" description="Polar residues" evidence="5">
    <location>
        <begin position="27"/>
        <end position="41"/>
    </location>
</feature>
<feature type="domain" description="Pre-mRNA polyadenylation factor Fip1" evidence="6">
    <location>
        <begin position="197"/>
        <end position="238"/>
    </location>
</feature>
<evidence type="ECO:0000256" key="3">
    <source>
        <dbReference type="ARBA" id="ARBA00022664"/>
    </source>
</evidence>
<feature type="compositionally biased region" description="Basic and acidic residues" evidence="5">
    <location>
        <begin position="429"/>
        <end position="440"/>
    </location>
</feature>
<keyword evidence="3" id="KW-0507">mRNA processing</keyword>
<dbReference type="GO" id="GO:0005847">
    <property type="term" value="C:mRNA cleavage and polyadenylation specificity factor complex"/>
    <property type="evidence" value="ECO:0007669"/>
    <property type="project" value="TreeGrafter"/>
</dbReference>
<comment type="similarity">
    <text evidence="2">Belongs to the FIP1 family.</text>
</comment>
<organism evidence="7">
    <name type="scientific">Alona affinis</name>
    <dbReference type="NCBI Taxonomy" id="381656"/>
    <lineage>
        <taxon>Eukaryota</taxon>
        <taxon>Metazoa</taxon>
        <taxon>Ecdysozoa</taxon>
        <taxon>Arthropoda</taxon>
        <taxon>Crustacea</taxon>
        <taxon>Branchiopoda</taxon>
        <taxon>Diplostraca</taxon>
        <taxon>Cladocera</taxon>
        <taxon>Anomopoda</taxon>
        <taxon>Chydoridae</taxon>
        <taxon>Alona</taxon>
    </lineage>
</organism>
<comment type="subcellular location">
    <subcellularLocation>
        <location evidence="1">Nucleus</location>
    </subcellularLocation>
</comment>
<feature type="compositionally biased region" description="Pro residues" evidence="5">
    <location>
        <begin position="357"/>
        <end position="373"/>
    </location>
</feature>
<evidence type="ECO:0000256" key="2">
    <source>
        <dbReference type="ARBA" id="ARBA00007459"/>
    </source>
</evidence>
<evidence type="ECO:0000256" key="1">
    <source>
        <dbReference type="ARBA" id="ARBA00004123"/>
    </source>
</evidence>
<feature type="compositionally biased region" description="Basic and acidic residues" evidence="5">
    <location>
        <begin position="465"/>
        <end position="510"/>
    </location>
</feature>
<protein>
    <submittedName>
        <fullName evidence="7">EOG090X0BVA</fullName>
    </submittedName>
</protein>
<gene>
    <name evidence="7" type="primary">EOG090X0BVA</name>
</gene>
<feature type="compositionally biased region" description="Acidic residues" evidence="5">
    <location>
        <begin position="125"/>
        <end position="138"/>
    </location>
</feature>
<feature type="region of interest" description="Disordered" evidence="5">
    <location>
        <begin position="314"/>
        <end position="549"/>
    </location>
</feature>
<dbReference type="EMBL" id="OC978363">
    <property type="protein sequence ID" value="CAG4635018.1"/>
    <property type="molecule type" value="Genomic_DNA"/>
</dbReference>
<keyword evidence="4" id="KW-0539">Nucleus</keyword>
<dbReference type="GO" id="GO:0006397">
    <property type="term" value="P:mRNA processing"/>
    <property type="evidence" value="ECO:0007669"/>
    <property type="project" value="UniProtKB-KW"/>
</dbReference>
<feature type="compositionally biased region" description="Basic and acidic residues" evidence="5">
    <location>
        <begin position="44"/>
        <end position="65"/>
    </location>
</feature>
<proteinExistence type="inferred from homology"/>
<feature type="compositionally biased region" description="Polar residues" evidence="5">
    <location>
        <begin position="398"/>
        <end position="407"/>
    </location>
</feature>
<dbReference type="InterPro" id="IPR051187">
    <property type="entry name" value="Pre-mRNA_3'-end_processing_reg"/>
</dbReference>
<feature type="compositionally biased region" description="Acidic residues" evidence="5">
    <location>
        <begin position="96"/>
        <end position="106"/>
    </location>
</feature>
<feature type="compositionally biased region" description="Low complexity" evidence="5">
    <location>
        <begin position="325"/>
        <end position="335"/>
    </location>
</feature>
<dbReference type="PANTHER" id="PTHR13484:SF0">
    <property type="entry name" value="PRE-MRNA 3'-END-PROCESSING FACTOR FIP1"/>
    <property type="match status" value="1"/>
</dbReference>
<accession>A0A9N6ZEL8</accession>
<sequence length="549" mass="60803">MTVHHSLRTQHALVEKIWQNFGENDDFPNNQADEPETSNPQFLDAERPPGEENDEDTSKAEKETGNEEMYEIEAEDHIAIEGTEGATDYGEKEEQNFAEDPEEQGGENEGKPDMEGEQGDYGNNEYDDDDDESDDDDVQITIDVNKPQPAPAGAYTGFNVKRGAPGSAPQGLGEKSKFSVDEFEGPMAINGVPAHEFSLESLEDKPWRKPGADITDYFNYGFNESTWLGYTERQRRMRMESGAGVPPSLGLGPPPKMPFNPTVGVPIMMVQQATTLPLPISVVNENSKYAGSVMVKKAGPPPARKMAGAIDVIGGGNLSSRRPESGVSPSSPNVEESPEQGEASVVEKPPVNIDFTRPPPGLPPQMLLQPPPMVADHYGSEFLPGPGAPGDDYFAQFNEPTQDSQWGSADWRGGPPIGMPPIGMPAPGRSRDRPPRDRESLGTPPVPPGEESRSSSSRRRRSRSPAREERDKEGKDRDRERESRDKRDRERRTERGSGRDRDRTDRDRSERRSRRHGRSRSRSRSPSSSHKRSTKRSKRDRSKSKSSSE</sequence>